<dbReference type="EMBL" id="HBUE01032300">
    <property type="protein sequence ID" value="CAG6457122.1"/>
    <property type="molecule type" value="Transcribed_RNA"/>
</dbReference>
<evidence type="ECO:0000313" key="1">
    <source>
        <dbReference type="EMBL" id="CAG6457122.1"/>
    </source>
</evidence>
<sequence length="180" mass="20426">MFFSSLLHYTLLLFIYFILRSHARILLTTLYFCAKLCTIFRSTLFLNLLAQHTYTAAHVHKIKSSFSLHQPATTTTIHSLTPSLPSRRKVVAILLRDFGRDFKLVGTHTWTWSSVVTVCLGFTPIAPSAWPLLVNVSPCNPYDELYFLLRRWSSNLGSPFFPPPTSLFAFLLFSSFSAGS</sequence>
<reference evidence="1" key="1">
    <citation type="submission" date="2021-05" db="EMBL/GenBank/DDBJ databases">
        <authorList>
            <person name="Alioto T."/>
            <person name="Alioto T."/>
            <person name="Gomez Garrido J."/>
        </authorList>
    </citation>
    <scope>NUCLEOTIDE SEQUENCE</scope>
</reference>
<organism evidence="1">
    <name type="scientific">Culex pipiens</name>
    <name type="common">House mosquito</name>
    <dbReference type="NCBI Taxonomy" id="7175"/>
    <lineage>
        <taxon>Eukaryota</taxon>
        <taxon>Metazoa</taxon>
        <taxon>Ecdysozoa</taxon>
        <taxon>Arthropoda</taxon>
        <taxon>Hexapoda</taxon>
        <taxon>Insecta</taxon>
        <taxon>Pterygota</taxon>
        <taxon>Neoptera</taxon>
        <taxon>Endopterygota</taxon>
        <taxon>Diptera</taxon>
        <taxon>Nematocera</taxon>
        <taxon>Culicoidea</taxon>
        <taxon>Culicidae</taxon>
        <taxon>Culicinae</taxon>
        <taxon>Culicini</taxon>
        <taxon>Culex</taxon>
        <taxon>Culex</taxon>
    </lineage>
</organism>
<protein>
    <submittedName>
        <fullName evidence="1">(northern house mosquito) hypothetical protein</fullName>
    </submittedName>
</protein>
<proteinExistence type="predicted"/>
<accession>A0A8D8F2Q5</accession>
<dbReference type="AlphaFoldDB" id="A0A8D8F2Q5"/>
<name>A0A8D8F2Q5_CULPI</name>